<accession>A0A3S3R7R2</accession>
<organism evidence="1 2">
    <name type="scientific">Pedobacter chitinilyticus</name>
    <dbReference type="NCBI Taxonomy" id="2233776"/>
    <lineage>
        <taxon>Bacteria</taxon>
        <taxon>Pseudomonadati</taxon>
        <taxon>Bacteroidota</taxon>
        <taxon>Sphingobacteriia</taxon>
        <taxon>Sphingobacteriales</taxon>
        <taxon>Sphingobacteriaceae</taxon>
        <taxon>Pedobacter</taxon>
    </lineage>
</organism>
<gene>
    <name evidence="1" type="ORF">DPV69_00535</name>
</gene>
<dbReference type="Proteomes" id="UP000284120">
    <property type="component" value="Unassembled WGS sequence"/>
</dbReference>
<reference evidence="1 2" key="1">
    <citation type="submission" date="2018-06" db="EMBL/GenBank/DDBJ databases">
        <title>Pedobacter endophyticus sp. nov., an endophytic bacterium isolated from a leaf of Triticum aestivum.</title>
        <authorList>
            <person name="Zhang L."/>
        </authorList>
    </citation>
    <scope>NUCLEOTIDE SEQUENCE [LARGE SCALE GENOMIC DNA]</scope>
    <source>
        <strain evidence="1 2">CM134L-2</strain>
    </source>
</reference>
<evidence type="ECO:0000313" key="2">
    <source>
        <dbReference type="Proteomes" id="UP000284120"/>
    </source>
</evidence>
<protein>
    <submittedName>
        <fullName evidence="1">Uncharacterized protein</fullName>
    </submittedName>
</protein>
<name>A0A3S3R7R2_9SPHI</name>
<dbReference type="AlphaFoldDB" id="A0A3S3R7R2"/>
<dbReference type="RefSeq" id="WP_113645305.1">
    <property type="nucleotide sequence ID" value="NZ_QMHN01000001.1"/>
</dbReference>
<evidence type="ECO:0000313" key="1">
    <source>
        <dbReference type="EMBL" id="RWU09867.1"/>
    </source>
</evidence>
<keyword evidence="2" id="KW-1185">Reference proteome</keyword>
<proteinExistence type="predicted"/>
<dbReference type="EMBL" id="SAYW01000001">
    <property type="protein sequence ID" value="RWU09867.1"/>
    <property type="molecule type" value="Genomic_DNA"/>
</dbReference>
<sequence>MTRKIFMLVSVASILFDMNGLKAQSPVPQKAIVSSELNFASTAAQRGLKYAFEQNLDSLGIIASGVHLVNGLKAYAKVKANTTDLLVWYPSFAFTNLSEDFGFTTGPYLYYGHRGQQAIASGNYFSIWKKNSDQQFKLLFDGGVNHTSIYPDYHQAVQTLNTQLTAFKKSTKKAPTAPPTLAATNEAFHYLDEEVLLLRADAPIRLGKMHYAPTNDELRYLPKQNGYDESGRFYYVVGNLYDRHSTIDINKIKGFYAQVWRFNKKWTIVADVVQLAN</sequence>
<comment type="caution">
    <text evidence="1">The sequence shown here is derived from an EMBL/GenBank/DDBJ whole genome shotgun (WGS) entry which is preliminary data.</text>
</comment>
<dbReference type="OrthoDB" id="1119084at2"/>